<dbReference type="EMBL" id="PDUU01000008">
    <property type="protein sequence ID" value="PHN97252.1"/>
    <property type="molecule type" value="Genomic_DNA"/>
</dbReference>
<gene>
    <name evidence="3" type="ORF">CSC81_09195</name>
    <name evidence="2" type="ORF">Q8W23_14125</name>
</gene>
<evidence type="ECO:0008006" key="6">
    <source>
        <dbReference type="Google" id="ProtNLM"/>
    </source>
</evidence>
<evidence type="ECO:0000313" key="5">
    <source>
        <dbReference type="Proteomes" id="UP001242342"/>
    </source>
</evidence>
<dbReference type="EMBL" id="JAUYVU010000012">
    <property type="protein sequence ID" value="MDP2542613.1"/>
    <property type="molecule type" value="Genomic_DNA"/>
</dbReference>
<proteinExistence type="predicted"/>
<comment type="caution">
    <text evidence="3">The sequence shown here is derived from an EMBL/GenBank/DDBJ whole genome shotgun (WGS) entry which is preliminary data.</text>
</comment>
<evidence type="ECO:0000256" key="1">
    <source>
        <dbReference type="SAM" id="Phobius"/>
    </source>
</evidence>
<reference evidence="2 5" key="3">
    <citation type="submission" date="2023-07" db="EMBL/GenBank/DDBJ databases">
        <title>Genome content predicts the carbon catabolic preferences of heterotrophic bacteria.</title>
        <authorList>
            <person name="Gralka M."/>
        </authorList>
    </citation>
    <scope>NUCLEOTIDE SEQUENCE [LARGE SCALE GENOMIC DNA]</scope>
    <source>
        <strain evidence="2 5">4G03</strain>
    </source>
</reference>
<keyword evidence="5" id="KW-1185">Reference proteome</keyword>
<reference evidence="3 4" key="1">
    <citation type="journal article" date="2016" name="Nat. Commun.">
        <title>Microbial interactions lead to rapid micro-scale successions on model marine particles.</title>
        <authorList>
            <person name="Datta M.S."/>
            <person name="Sliwerska E."/>
            <person name="Gore J."/>
            <person name="Polz M.F."/>
            <person name="Cordero O.X."/>
        </authorList>
    </citation>
    <scope>NUCLEOTIDE SEQUENCE [LARGE SCALE GENOMIC DNA]</scope>
    <source>
        <strain evidence="3 4">4G03</strain>
    </source>
</reference>
<dbReference type="RefSeq" id="WP_099215468.1">
    <property type="nucleotide sequence ID" value="NZ_JAUYVU010000012.1"/>
</dbReference>
<evidence type="ECO:0000313" key="4">
    <source>
        <dbReference type="Proteomes" id="UP000222163"/>
    </source>
</evidence>
<accession>A0A2G1BT68</accession>
<evidence type="ECO:0000313" key="2">
    <source>
        <dbReference type="EMBL" id="MDP2542613.1"/>
    </source>
</evidence>
<dbReference type="AlphaFoldDB" id="A0A2G1BT68"/>
<name>A0A2G1BT68_9FLAO</name>
<evidence type="ECO:0000313" key="3">
    <source>
        <dbReference type="EMBL" id="PHN97252.1"/>
    </source>
</evidence>
<feature type="transmembrane region" description="Helical" evidence="1">
    <location>
        <begin position="12"/>
        <end position="32"/>
    </location>
</feature>
<dbReference type="Proteomes" id="UP001242342">
    <property type="component" value="Unassembled WGS sequence"/>
</dbReference>
<feature type="transmembrane region" description="Helical" evidence="1">
    <location>
        <begin position="94"/>
        <end position="116"/>
    </location>
</feature>
<sequence length="124" mass="13532">MKFLFSNLLNEGGLMFMYPILLMLLICIALILKLFLKEDSNGKTTNLLKHISLFALVYGFLGLFFGLIGAFDNISSMQGDIATPVLAAGLKIGLLAPSFGMLVFLIARLGVLILMLKEKSSTNN</sequence>
<keyword evidence="1" id="KW-1133">Transmembrane helix</keyword>
<reference evidence="3" key="2">
    <citation type="submission" date="2017-10" db="EMBL/GenBank/DDBJ databases">
        <authorList>
            <person name="Enke T.N."/>
            <person name="Cordero O.X."/>
        </authorList>
    </citation>
    <scope>NUCLEOTIDE SEQUENCE</scope>
    <source>
        <strain evidence="3">4G03</strain>
    </source>
</reference>
<keyword evidence="1" id="KW-0472">Membrane</keyword>
<feature type="transmembrane region" description="Helical" evidence="1">
    <location>
        <begin position="53"/>
        <end position="74"/>
    </location>
</feature>
<protein>
    <recommendedName>
        <fullName evidence="6">MotA/TolQ/ExbB proton channel domain-containing protein</fullName>
    </recommendedName>
</protein>
<organism evidence="3 4">
    <name type="scientific">Tenacibaculum discolor</name>
    <dbReference type="NCBI Taxonomy" id="361581"/>
    <lineage>
        <taxon>Bacteria</taxon>
        <taxon>Pseudomonadati</taxon>
        <taxon>Bacteroidota</taxon>
        <taxon>Flavobacteriia</taxon>
        <taxon>Flavobacteriales</taxon>
        <taxon>Flavobacteriaceae</taxon>
        <taxon>Tenacibaculum</taxon>
    </lineage>
</organism>
<keyword evidence="1" id="KW-0812">Transmembrane</keyword>
<dbReference type="Proteomes" id="UP000222163">
    <property type="component" value="Unassembled WGS sequence"/>
</dbReference>